<accession>H6Q9J5</accession>
<dbReference type="InterPro" id="IPR017900">
    <property type="entry name" value="4Fe4S_Fe_S_CS"/>
</dbReference>
<dbReference type="GO" id="GO:0046872">
    <property type="term" value="F:metal ion binding"/>
    <property type="evidence" value="ECO:0007669"/>
    <property type="project" value="UniProtKB-KW"/>
</dbReference>
<keyword evidence="2" id="KW-0479">Metal-binding</keyword>
<evidence type="ECO:0000259" key="5">
    <source>
        <dbReference type="PROSITE" id="PS51379"/>
    </source>
</evidence>
<proteinExistence type="predicted"/>
<dbReference type="PANTHER" id="PTHR24960">
    <property type="entry name" value="PHOTOSYSTEM I IRON-SULFUR CENTER-RELATED"/>
    <property type="match status" value="1"/>
</dbReference>
<evidence type="ECO:0000256" key="2">
    <source>
        <dbReference type="ARBA" id="ARBA00022723"/>
    </source>
</evidence>
<dbReference type="SUPFAM" id="SSF54862">
    <property type="entry name" value="4Fe-4S ferredoxins"/>
    <property type="match status" value="1"/>
</dbReference>
<name>H6Q9J5_PYROT</name>
<dbReference type="InterPro" id="IPR050157">
    <property type="entry name" value="PSI_iron-sulfur_center"/>
</dbReference>
<reference evidence="6 7" key="1">
    <citation type="journal article" date="2012" name="Stand. Genomic Sci.">
        <title>Complete genome sequence of Pyrobaculum oguniense.</title>
        <authorList>
            <person name="Bernick D.L."/>
            <person name="Karplus K."/>
            <person name="Lui L.M."/>
            <person name="Coker J.K."/>
            <person name="Murphy J.N."/>
            <person name="Chan P.P."/>
            <person name="Cozen A.E."/>
            <person name="Lowe T.M."/>
        </authorList>
    </citation>
    <scope>NUCLEOTIDE SEQUENCE [LARGE SCALE GENOMIC DNA]</scope>
    <source>
        <strain evidence="6 7">TE7</strain>
    </source>
</reference>
<evidence type="ECO:0000256" key="3">
    <source>
        <dbReference type="ARBA" id="ARBA00023004"/>
    </source>
</evidence>
<dbReference type="KEGG" id="pog:Pogu_1838"/>
<dbReference type="GO" id="GO:0016491">
    <property type="term" value="F:oxidoreductase activity"/>
    <property type="evidence" value="ECO:0007669"/>
    <property type="project" value="UniProtKB-ARBA"/>
</dbReference>
<sequence length="98" mass="11244">MEKVIIYRDNCIACGACITYCPYGALIPDEEGKPILLWDRCNDDFACIYVCPVSAIKRASQAERIPVVPWYRLSSREFETELKRWLGSLSDKIKTSLH</sequence>
<evidence type="ECO:0000256" key="4">
    <source>
        <dbReference type="ARBA" id="ARBA00023014"/>
    </source>
</evidence>
<dbReference type="AlphaFoldDB" id="H6Q9J5"/>
<dbReference type="EMBL" id="CP003316">
    <property type="protein sequence ID" value="AFA39865.1"/>
    <property type="molecule type" value="Genomic_DNA"/>
</dbReference>
<dbReference type="HOGENOM" id="CLU_153636_0_0_2"/>
<dbReference type="Gene3D" id="3.30.70.20">
    <property type="match status" value="1"/>
</dbReference>
<gene>
    <name evidence="6" type="ordered locus">Pogu_1838</name>
</gene>
<dbReference type="PANTHER" id="PTHR24960:SF79">
    <property type="entry name" value="PHOTOSYSTEM I IRON-SULFUR CENTER"/>
    <property type="match status" value="1"/>
</dbReference>
<dbReference type="InterPro" id="IPR017896">
    <property type="entry name" value="4Fe4S_Fe-S-bd"/>
</dbReference>
<dbReference type="Pfam" id="PF00037">
    <property type="entry name" value="Fer4"/>
    <property type="match status" value="1"/>
</dbReference>
<evidence type="ECO:0000256" key="1">
    <source>
        <dbReference type="ARBA" id="ARBA00022485"/>
    </source>
</evidence>
<dbReference type="PROSITE" id="PS51379">
    <property type="entry name" value="4FE4S_FER_2"/>
    <property type="match status" value="2"/>
</dbReference>
<keyword evidence="7" id="KW-1185">Reference proteome</keyword>
<evidence type="ECO:0000313" key="6">
    <source>
        <dbReference type="EMBL" id="AFA39865.1"/>
    </source>
</evidence>
<dbReference type="GO" id="GO:0051539">
    <property type="term" value="F:4 iron, 4 sulfur cluster binding"/>
    <property type="evidence" value="ECO:0007669"/>
    <property type="project" value="UniProtKB-KW"/>
</dbReference>
<keyword evidence="1" id="KW-0004">4Fe-4S</keyword>
<keyword evidence="3" id="KW-0408">Iron</keyword>
<dbReference type="Proteomes" id="UP000009062">
    <property type="component" value="Chromosome"/>
</dbReference>
<dbReference type="eggNOG" id="arCOG00291">
    <property type="taxonomic scope" value="Archaea"/>
</dbReference>
<evidence type="ECO:0000313" key="7">
    <source>
        <dbReference type="Proteomes" id="UP000009062"/>
    </source>
</evidence>
<feature type="domain" description="4Fe-4S ferredoxin-type" evidence="5">
    <location>
        <begin position="2"/>
        <end position="31"/>
    </location>
</feature>
<keyword evidence="4" id="KW-0411">Iron-sulfur</keyword>
<protein>
    <submittedName>
        <fullName evidence="6">4Fe-4S binding domain protein</fullName>
    </submittedName>
</protein>
<dbReference type="PROSITE" id="PS00198">
    <property type="entry name" value="4FE4S_FER_1"/>
    <property type="match status" value="1"/>
</dbReference>
<feature type="domain" description="4Fe-4S ferredoxin-type" evidence="5">
    <location>
        <begin position="32"/>
        <end position="61"/>
    </location>
</feature>
<organism evidence="6 7">
    <name type="scientific">Pyrobaculum oguniense (strain DSM 13380 / JCM 10595 / TE7)</name>
    <dbReference type="NCBI Taxonomy" id="698757"/>
    <lineage>
        <taxon>Archaea</taxon>
        <taxon>Thermoproteota</taxon>
        <taxon>Thermoprotei</taxon>
        <taxon>Thermoproteales</taxon>
        <taxon>Thermoproteaceae</taxon>
        <taxon>Pyrobaculum</taxon>
    </lineage>
</organism>